<dbReference type="GO" id="GO:0052621">
    <property type="term" value="F:diguanylate cyclase activity"/>
    <property type="evidence" value="ECO:0007669"/>
    <property type="project" value="UniProtKB-EC"/>
</dbReference>
<dbReference type="EC" id="2.7.7.65" evidence="1"/>
<keyword evidence="4" id="KW-0812">Transmembrane</keyword>
<dbReference type="InterPro" id="IPR029787">
    <property type="entry name" value="Nucleotide_cyclase"/>
</dbReference>
<keyword evidence="4" id="KW-1133">Transmembrane helix</keyword>
<protein>
    <recommendedName>
        <fullName evidence="1">diguanylate cyclase</fullName>
        <ecNumber evidence="1">2.7.7.65</ecNumber>
    </recommendedName>
</protein>
<dbReference type="NCBIfam" id="TIGR00254">
    <property type="entry name" value="GGDEF"/>
    <property type="match status" value="1"/>
</dbReference>
<dbReference type="InterPro" id="IPR050469">
    <property type="entry name" value="Diguanylate_Cyclase"/>
</dbReference>
<evidence type="ECO:0000256" key="2">
    <source>
        <dbReference type="ARBA" id="ARBA00034247"/>
    </source>
</evidence>
<feature type="transmembrane region" description="Helical" evidence="4">
    <location>
        <begin position="90"/>
        <end position="110"/>
    </location>
</feature>
<evidence type="ECO:0000313" key="7">
    <source>
        <dbReference type="Proteomes" id="UP000253772"/>
    </source>
</evidence>
<feature type="region of interest" description="Disordered" evidence="3">
    <location>
        <begin position="374"/>
        <end position="395"/>
    </location>
</feature>
<dbReference type="Proteomes" id="UP000253772">
    <property type="component" value="Chromosome c2"/>
</dbReference>
<dbReference type="FunFam" id="3.30.70.270:FF:000001">
    <property type="entry name" value="Diguanylate cyclase domain protein"/>
    <property type="match status" value="1"/>
</dbReference>
<dbReference type="PANTHER" id="PTHR45138">
    <property type="entry name" value="REGULATORY COMPONENTS OF SENSORY TRANSDUCTION SYSTEM"/>
    <property type="match status" value="1"/>
</dbReference>
<dbReference type="EMBL" id="CP037901">
    <property type="protein sequence ID" value="QBP13907.1"/>
    <property type="molecule type" value="Genomic_DNA"/>
</dbReference>
<dbReference type="InterPro" id="IPR043128">
    <property type="entry name" value="Rev_trsase/Diguanyl_cyclase"/>
</dbReference>
<dbReference type="CDD" id="cd01949">
    <property type="entry name" value="GGDEF"/>
    <property type="match status" value="1"/>
</dbReference>
<evidence type="ECO:0000256" key="1">
    <source>
        <dbReference type="ARBA" id="ARBA00012528"/>
    </source>
</evidence>
<sequence>MSFCNQLSLINPAVSLIFAGCFLVVWRQLRSQHLLAFGVSFALYAVAVAIQVLSPPSDAVWTTLVAAPFYIGSTMLIACGLLWRAHVKSTVALAACSGVAIVEFSLLAYFHFAVPDLTARIYVHNIGAALIFGIALAQLGGLRRGSVADRAIYWVFVAFTVNLGLRLLLSTSAPPNADECGRAFSTYWTYFQVGQTLFNVFFSLVLLGSEIHALIERIQHERDTDALTRLHNRRSFEEIARETLSRANGGVPGLILVDLDFFKLINDNHGHASGDAILVEFARIVRRVVGARGIAGRLGGEEFAVLLPRTTGEEAIHIAEEIRATLERARFETLPDSPRVTASFGVAVWQPLESLDALMSRADGLLYTAKRSGRNRVHHAHEQTPMQEVGSERLP</sequence>
<feature type="domain" description="GGDEF" evidence="5">
    <location>
        <begin position="250"/>
        <end position="382"/>
    </location>
</feature>
<proteinExistence type="predicted"/>
<dbReference type="SMART" id="SM00267">
    <property type="entry name" value="GGDEF"/>
    <property type="match status" value="1"/>
</dbReference>
<dbReference type="PROSITE" id="PS50887">
    <property type="entry name" value="GGDEF"/>
    <property type="match status" value="1"/>
</dbReference>
<feature type="transmembrane region" description="Helical" evidence="4">
    <location>
        <begin position="6"/>
        <end position="26"/>
    </location>
</feature>
<feature type="transmembrane region" description="Helical" evidence="4">
    <location>
        <begin position="151"/>
        <end position="169"/>
    </location>
</feature>
<dbReference type="Pfam" id="PF00990">
    <property type="entry name" value="GGDEF"/>
    <property type="match status" value="1"/>
</dbReference>
<accession>A0A482J2Q5</accession>
<dbReference type="OrthoDB" id="9813903at2"/>
<evidence type="ECO:0000313" key="6">
    <source>
        <dbReference type="EMBL" id="QBP13907.1"/>
    </source>
</evidence>
<evidence type="ECO:0000256" key="4">
    <source>
        <dbReference type="SAM" id="Phobius"/>
    </source>
</evidence>
<dbReference type="PANTHER" id="PTHR45138:SF9">
    <property type="entry name" value="DIGUANYLATE CYCLASE DGCM-RELATED"/>
    <property type="match status" value="1"/>
</dbReference>
<evidence type="ECO:0000256" key="3">
    <source>
        <dbReference type="SAM" id="MobiDB-lite"/>
    </source>
</evidence>
<reference evidence="6 7" key="1">
    <citation type="submission" date="2019-03" db="EMBL/GenBank/DDBJ databases">
        <title>Comparative insights into the high quality Complete genome sequence of highly metal resistant Cupriavidus metallidurans strain BS1 isolated from a gold-copper mine.</title>
        <authorList>
            <person name="Mazhar H.S."/>
            <person name="Rensing C."/>
        </authorList>
    </citation>
    <scope>NUCLEOTIDE SEQUENCE [LARGE SCALE GENOMIC DNA]</scope>
    <source>
        <strain evidence="6 7">BS1</strain>
    </source>
</reference>
<dbReference type="AlphaFoldDB" id="A0A482J2Q5"/>
<gene>
    <name evidence="6" type="ORF">DDF84_030685</name>
</gene>
<dbReference type="SUPFAM" id="SSF55073">
    <property type="entry name" value="Nucleotide cyclase"/>
    <property type="match status" value="1"/>
</dbReference>
<comment type="catalytic activity">
    <reaction evidence="2">
        <text>2 GTP = 3',3'-c-di-GMP + 2 diphosphate</text>
        <dbReference type="Rhea" id="RHEA:24898"/>
        <dbReference type="ChEBI" id="CHEBI:33019"/>
        <dbReference type="ChEBI" id="CHEBI:37565"/>
        <dbReference type="ChEBI" id="CHEBI:58805"/>
        <dbReference type="EC" id="2.7.7.65"/>
    </reaction>
</comment>
<dbReference type="RefSeq" id="WP_017513719.1">
    <property type="nucleotide sequence ID" value="NZ_CP037901.1"/>
</dbReference>
<dbReference type="Gene3D" id="3.30.70.270">
    <property type="match status" value="1"/>
</dbReference>
<feature type="transmembrane region" description="Helical" evidence="4">
    <location>
        <begin position="59"/>
        <end position="83"/>
    </location>
</feature>
<dbReference type="InterPro" id="IPR000160">
    <property type="entry name" value="GGDEF_dom"/>
</dbReference>
<feature type="transmembrane region" description="Helical" evidence="4">
    <location>
        <begin position="189"/>
        <end position="207"/>
    </location>
</feature>
<feature type="transmembrane region" description="Helical" evidence="4">
    <location>
        <begin position="122"/>
        <end position="139"/>
    </location>
</feature>
<organism evidence="6 7">
    <name type="scientific">Cupriavidus metallidurans</name>
    <dbReference type="NCBI Taxonomy" id="119219"/>
    <lineage>
        <taxon>Bacteria</taxon>
        <taxon>Pseudomonadati</taxon>
        <taxon>Pseudomonadota</taxon>
        <taxon>Betaproteobacteria</taxon>
        <taxon>Burkholderiales</taxon>
        <taxon>Burkholderiaceae</taxon>
        <taxon>Cupriavidus</taxon>
    </lineage>
</organism>
<keyword evidence="4" id="KW-0472">Membrane</keyword>
<name>A0A482J2Q5_9BURK</name>
<feature type="transmembrane region" description="Helical" evidence="4">
    <location>
        <begin position="33"/>
        <end position="53"/>
    </location>
</feature>
<evidence type="ECO:0000259" key="5">
    <source>
        <dbReference type="PROSITE" id="PS50887"/>
    </source>
</evidence>